<dbReference type="AlphaFoldDB" id="A0A3B6B2R0"/>
<comment type="caution">
    <text evidence="3">Lacks conserved residue(s) required for the propagation of feature annotation.</text>
</comment>
<evidence type="ECO:0000256" key="4">
    <source>
        <dbReference type="SAM" id="MobiDB-lite"/>
    </source>
</evidence>
<feature type="region of interest" description="Leucine repeat II (LRII)" evidence="3">
    <location>
        <begin position="420"/>
        <end position="452"/>
    </location>
</feature>
<dbReference type="KEGG" id="taes:123189988"/>
<dbReference type="Pfam" id="PF03514">
    <property type="entry name" value="GRAS"/>
    <property type="match status" value="1"/>
</dbReference>
<dbReference type="InterPro" id="IPR005202">
    <property type="entry name" value="TF_GRAS"/>
</dbReference>
<dbReference type="EnsemblPlants" id="TraesCS2A02G395400.1">
    <property type="protein sequence ID" value="TraesCS2A02G395400.1.cds1"/>
    <property type="gene ID" value="TraesCS2A02G395400"/>
</dbReference>
<dbReference type="GO" id="GO:0006355">
    <property type="term" value="P:regulation of DNA-templated transcription"/>
    <property type="evidence" value="ECO:0000318"/>
    <property type="project" value="GO_Central"/>
</dbReference>
<feature type="compositionally biased region" description="Low complexity" evidence="4">
    <location>
        <begin position="239"/>
        <end position="259"/>
    </location>
</feature>
<dbReference type="PROSITE" id="PS50985">
    <property type="entry name" value="GRAS"/>
    <property type="match status" value="1"/>
</dbReference>
<organism evidence="5">
    <name type="scientific">Triticum aestivum</name>
    <name type="common">Wheat</name>
    <dbReference type="NCBI Taxonomy" id="4565"/>
    <lineage>
        <taxon>Eukaryota</taxon>
        <taxon>Viridiplantae</taxon>
        <taxon>Streptophyta</taxon>
        <taxon>Embryophyta</taxon>
        <taxon>Tracheophyta</taxon>
        <taxon>Spermatophyta</taxon>
        <taxon>Magnoliopsida</taxon>
        <taxon>Liliopsida</taxon>
        <taxon>Poales</taxon>
        <taxon>Poaceae</taxon>
        <taxon>BOP clade</taxon>
        <taxon>Pooideae</taxon>
        <taxon>Triticodae</taxon>
        <taxon>Triticeae</taxon>
        <taxon>Triticinae</taxon>
        <taxon>Triticum</taxon>
    </lineage>
</organism>
<dbReference type="GeneID" id="123189988"/>
<protein>
    <submittedName>
        <fullName evidence="5">Uncharacterized protein</fullName>
    </submittedName>
</protein>
<dbReference type="RefSeq" id="XP_044458462.1">
    <property type="nucleotide sequence ID" value="XM_044602527.1"/>
</dbReference>
<feature type="region of interest" description="Disordered" evidence="4">
    <location>
        <begin position="1"/>
        <end position="36"/>
    </location>
</feature>
<dbReference type="PANTHER" id="PTHR31636">
    <property type="entry name" value="OSJNBA0084A10.13 PROTEIN-RELATED"/>
    <property type="match status" value="1"/>
</dbReference>
<comment type="similarity">
    <text evidence="3">Belongs to the GRAS family.</text>
</comment>
<gene>
    <name evidence="5" type="primary">LOC123189988</name>
</gene>
<reference evidence="5" key="1">
    <citation type="submission" date="2018-08" db="EMBL/GenBank/DDBJ databases">
        <authorList>
            <person name="Rossello M."/>
        </authorList>
    </citation>
    <scope>NUCLEOTIDE SEQUENCE [LARGE SCALE GENOMIC DNA]</scope>
    <source>
        <strain evidence="5">cv. Chinese Spring</strain>
    </source>
</reference>
<evidence type="ECO:0000313" key="6">
    <source>
        <dbReference type="Proteomes" id="UP000019116"/>
    </source>
</evidence>
<sequence>MEPGGPWRDPRQGYMYGLGSPMQMPAQQRSDPAAAGGVLKRSLGELERWQHQRQFAMQQELYMRAVRQRTAATSPAVSPLTSADIAAVLGGVPAQPFFSGSSLGGGLASPSSTLSSLTTASRAAMPLIQQHVQRQAPFLPSSAHAQAQAQAHALAVARVPAPSAAGSELSILQDLEKQLLGDDDEAEPAMSGTGSTVTSSEWEETIQRLNSITAVPSPPLYAEATPNNKNNYSAAMTGSPSNSSTSTASSSASCSPPISATTSRQLLSEAAAAIADGNLKTAAANLATLKRAANPRVDAEQRLVAVMVAALSSRIAPTASASSQHLADLCGAEHHTGSQILHDITPCFRLALDAANIAIVEAVAGHRVIHLVDFDINAPQHAALIQRLADRRVPGTCLQVTAVTDPTSPFTQSLAATLPGVGERLKKLAERAGIEYHFRMISCRAAEIEASKLGCEPGEALAVNLAFALSHVPDESVSPANPRDELLRRVRALGPQVVALVEQELNSNTAPLATRFSDAYLHYGAILDALDSTVSRDSADRARAEEAVANMSASAVGREGADRLERCEVFGKWRARFGMAGFRPVALAAGIADQVMARAGAPPPGLVVNQENGVLRLGWKQRVVTVASAWR</sequence>
<feature type="region of interest" description="SAW" evidence="3">
    <location>
        <begin position="557"/>
        <end position="631"/>
    </location>
</feature>
<dbReference type="SMR" id="A0A3B6B2R0"/>
<feature type="region of interest" description="Disordered" evidence="4">
    <location>
        <begin position="217"/>
        <end position="259"/>
    </location>
</feature>
<dbReference type="GO" id="GO:0003700">
    <property type="term" value="F:DNA-binding transcription factor activity"/>
    <property type="evidence" value="ECO:0000318"/>
    <property type="project" value="GO_Central"/>
</dbReference>
<dbReference type="GO" id="GO:0043565">
    <property type="term" value="F:sequence-specific DNA binding"/>
    <property type="evidence" value="ECO:0000318"/>
    <property type="project" value="GO_Central"/>
</dbReference>
<keyword evidence="1" id="KW-0805">Transcription regulation</keyword>
<accession>A0A3B6B2R0</accession>
<evidence type="ECO:0000256" key="2">
    <source>
        <dbReference type="ARBA" id="ARBA00023163"/>
    </source>
</evidence>
<evidence type="ECO:0000256" key="1">
    <source>
        <dbReference type="ARBA" id="ARBA00023015"/>
    </source>
</evidence>
<evidence type="ECO:0000313" key="5">
    <source>
        <dbReference type="EnsemblPlants" id="TraesCS2A02G395400.1.cds1"/>
    </source>
</evidence>
<keyword evidence="6" id="KW-1185">Reference proteome</keyword>
<evidence type="ECO:0000256" key="3">
    <source>
        <dbReference type="PROSITE-ProRule" id="PRU01191"/>
    </source>
</evidence>
<proteinExistence type="inferred from homology"/>
<keyword evidence="2" id="KW-0804">Transcription</keyword>
<name>A0A3B6B2R0_WHEAT</name>
<dbReference type="STRING" id="4565.A0A3B6B2R0"/>
<feature type="compositionally biased region" description="Polar residues" evidence="4">
    <location>
        <begin position="225"/>
        <end position="238"/>
    </location>
</feature>
<reference evidence="5" key="2">
    <citation type="submission" date="2018-10" db="UniProtKB">
        <authorList>
            <consortium name="EnsemblPlants"/>
        </authorList>
    </citation>
    <scope>IDENTIFICATION</scope>
</reference>
<dbReference type="Gramene" id="TraesCS2A02G395400.1">
    <property type="protein sequence ID" value="TraesCS2A02G395400.1.cds1"/>
    <property type="gene ID" value="TraesCS2A02G395400"/>
</dbReference>
<dbReference type="OMA" id="FRWMGRT"/>
<dbReference type="Gramene" id="TraesCS2A03G0951700.1">
    <property type="protein sequence ID" value="TraesCS2A03G0951700.1.CDS1"/>
    <property type="gene ID" value="TraesCS2A03G0951700"/>
</dbReference>
<dbReference type="Proteomes" id="UP000019116">
    <property type="component" value="Chromosome 2A"/>
</dbReference>
<dbReference type="GO" id="GO:0005634">
    <property type="term" value="C:nucleus"/>
    <property type="evidence" value="ECO:0000318"/>
    <property type="project" value="GO_Central"/>
</dbReference>